<reference evidence="10" key="1">
    <citation type="submission" date="2023-05" db="EMBL/GenBank/DDBJ databases">
        <title>Anaerotaeda fermentans gen. nov., sp. nov., a novel anaerobic planctomycete of the new family within the order Sedimentisphaerales isolated from Taman Peninsula, Russia.</title>
        <authorList>
            <person name="Khomyakova M.A."/>
            <person name="Merkel A.Y."/>
            <person name="Slobodkin A.I."/>
        </authorList>
    </citation>
    <scope>NUCLEOTIDE SEQUENCE</scope>
    <source>
        <strain evidence="10">M17dextr</strain>
    </source>
</reference>
<accession>A0AAW6U0R6</accession>
<evidence type="ECO:0000313" key="10">
    <source>
        <dbReference type="EMBL" id="MDI6449259.1"/>
    </source>
</evidence>
<feature type="transmembrane region" description="Helical" evidence="8">
    <location>
        <begin position="88"/>
        <end position="111"/>
    </location>
</feature>
<dbReference type="Gene3D" id="1.20.1530.20">
    <property type="match status" value="1"/>
</dbReference>
<dbReference type="InterPro" id="IPR016152">
    <property type="entry name" value="PTrfase/Anion_transptr"/>
</dbReference>
<keyword evidence="2" id="KW-0813">Transport</keyword>
<gene>
    <name evidence="10" type="ORF">QJ522_09415</name>
</gene>
<feature type="transmembrane region" description="Helical" evidence="8">
    <location>
        <begin position="358"/>
        <end position="377"/>
    </location>
</feature>
<evidence type="ECO:0000256" key="2">
    <source>
        <dbReference type="ARBA" id="ARBA00022448"/>
    </source>
</evidence>
<dbReference type="AlphaFoldDB" id="A0AAW6U0R6"/>
<dbReference type="EMBL" id="JASCXX010000009">
    <property type="protein sequence ID" value="MDI6449259.1"/>
    <property type="molecule type" value="Genomic_DNA"/>
</dbReference>
<feature type="transmembrane region" description="Helical" evidence="8">
    <location>
        <begin position="271"/>
        <end position="290"/>
    </location>
</feature>
<dbReference type="GO" id="GO:1902600">
    <property type="term" value="P:proton transmembrane transport"/>
    <property type="evidence" value="ECO:0007669"/>
    <property type="project" value="InterPro"/>
</dbReference>
<comment type="subcellular location">
    <subcellularLocation>
        <location evidence="1">Membrane</location>
        <topology evidence="1">Multi-pass membrane protein</topology>
    </subcellularLocation>
</comment>
<dbReference type="Gene3D" id="3.40.50.620">
    <property type="entry name" value="HUPs"/>
    <property type="match status" value="1"/>
</dbReference>
<dbReference type="Pfam" id="PF00359">
    <property type="entry name" value="PTS_EIIA_2"/>
    <property type="match status" value="1"/>
</dbReference>
<evidence type="ECO:0000256" key="8">
    <source>
        <dbReference type="SAM" id="Phobius"/>
    </source>
</evidence>
<dbReference type="SUPFAM" id="SSF55804">
    <property type="entry name" value="Phoshotransferase/anion transport protein"/>
    <property type="match status" value="1"/>
</dbReference>
<sequence length="829" mass="89288">MLPFSDPVLIFGSVMTLILVVPLFARKLRLPEIVGLIAAGTIIGPHGIGILARDQTVHLLGTVGLLYIMFLAGLEIDLHQVRKNRSHTIVFGLLTFSVPLAMGIPMGIWLLGMAVPSAILLASMFSSHTLVTFPAVGKLGLAKSRAVTAVIGGTIITDTLALLLLSVIASTTRGDPTVGFWVRLLSLMALYVAAVLVLIPLLGRWFFRHVAVDENSEFVFVLAVALLSSFLAHVAGLEPIIGAFLAGIALNSLIPEKSLLMTRIHFTGDIIFIPFFLLSVGMLVDLSLLWTGSGAWIIAISMTVVAIVAKLGAAWASQLALRYRRDEGRLIFGLSVNQAAATLAAVMVGYDIGLFSEAVITGTIMMIAVTCLVGSIVTERAGRTVALHEEQADFDASSAPHRILIPLEEREGARELLDVAMLLREKGSHEPVYPVRVAQEGSDSEQQVAAAEKILAHTVVRAMAAGVPVTPLTSVDVSVTSGVLRVVRDNRISMILLGWDGRVGSKTRTFGRIIDAVVEQSLQLVMVNRFCEPVSTAGRIVLILPPFAERQPGFEAVITAVKTLASQAGTTLLALCSAQTKAAAEAFIAKTPPSVSTSIQPLGEWKAVQRSIADQIETDDWLILMGARKGEVAWQPILDRLPGRLASQLPTTTFSVIIPPTQRWDSQQAAEKILDSSYIFSTFTRDRTMLQMDVETVEEALRRLLGSHFGEGSEPTRAVTELLHAISQEEPVELTGDVVLLHTHVPNVSGSAVFLGVSKHPLDVPLASGRPHILIILLDPVGQDPARHLQALADIARIMRVPDMAQVLRTARDYDNLIAEIALRTIAET</sequence>
<evidence type="ECO:0000313" key="11">
    <source>
        <dbReference type="Proteomes" id="UP001431776"/>
    </source>
</evidence>
<dbReference type="InterPro" id="IPR038770">
    <property type="entry name" value="Na+/solute_symporter_sf"/>
</dbReference>
<dbReference type="Pfam" id="PF00999">
    <property type="entry name" value="Na_H_Exchanger"/>
    <property type="match status" value="1"/>
</dbReference>
<dbReference type="Pfam" id="PF00582">
    <property type="entry name" value="Usp"/>
    <property type="match status" value="1"/>
</dbReference>
<evidence type="ECO:0000256" key="5">
    <source>
        <dbReference type="ARBA" id="ARBA00022989"/>
    </source>
</evidence>
<dbReference type="GO" id="GO:0016020">
    <property type="term" value="C:membrane"/>
    <property type="evidence" value="ECO:0007669"/>
    <property type="project" value="UniProtKB-SubCell"/>
</dbReference>
<keyword evidence="6" id="KW-0406">Ion transport</keyword>
<feature type="transmembrane region" description="Helical" evidence="8">
    <location>
        <begin position="218"/>
        <end position="235"/>
    </location>
</feature>
<keyword evidence="7 8" id="KW-0472">Membrane</keyword>
<evidence type="ECO:0000259" key="9">
    <source>
        <dbReference type="PROSITE" id="PS51094"/>
    </source>
</evidence>
<feature type="transmembrane region" description="Helical" evidence="8">
    <location>
        <begin position="180"/>
        <end position="206"/>
    </location>
</feature>
<evidence type="ECO:0000256" key="3">
    <source>
        <dbReference type="ARBA" id="ARBA00022449"/>
    </source>
</evidence>
<evidence type="ECO:0000256" key="6">
    <source>
        <dbReference type="ARBA" id="ARBA00023065"/>
    </source>
</evidence>
<dbReference type="PANTHER" id="PTHR43562">
    <property type="entry name" value="NAPA-TYPE SODIUM/HYDROGEN ANTIPORTER"/>
    <property type="match status" value="1"/>
</dbReference>
<evidence type="ECO:0000256" key="1">
    <source>
        <dbReference type="ARBA" id="ARBA00004141"/>
    </source>
</evidence>
<dbReference type="InterPro" id="IPR014729">
    <property type="entry name" value="Rossmann-like_a/b/a_fold"/>
</dbReference>
<name>A0AAW6U0R6_9BACT</name>
<keyword evidence="5 8" id="KW-1133">Transmembrane helix</keyword>
<dbReference type="RefSeq" id="WP_349244665.1">
    <property type="nucleotide sequence ID" value="NZ_JASCXX010000009.1"/>
</dbReference>
<feature type="transmembrane region" description="Helical" evidence="8">
    <location>
        <begin position="32"/>
        <end position="51"/>
    </location>
</feature>
<proteinExistence type="predicted"/>
<dbReference type="Gene3D" id="3.40.930.10">
    <property type="entry name" value="Mannitol-specific EII, Chain A"/>
    <property type="match status" value="1"/>
</dbReference>
<dbReference type="GO" id="GO:0015297">
    <property type="term" value="F:antiporter activity"/>
    <property type="evidence" value="ECO:0007669"/>
    <property type="project" value="UniProtKB-KW"/>
</dbReference>
<feature type="transmembrane region" description="Helical" evidence="8">
    <location>
        <begin position="6"/>
        <end position="25"/>
    </location>
</feature>
<organism evidence="10 11">
    <name type="scientific">Anaerobaca lacustris</name>
    <dbReference type="NCBI Taxonomy" id="3044600"/>
    <lineage>
        <taxon>Bacteria</taxon>
        <taxon>Pseudomonadati</taxon>
        <taxon>Planctomycetota</taxon>
        <taxon>Phycisphaerae</taxon>
        <taxon>Sedimentisphaerales</taxon>
        <taxon>Anaerobacaceae</taxon>
        <taxon>Anaerobaca</taxon>
    </lineage>
</organism>
<feature type="transmembrane region" description="Helical" evidence="8">
    <location>
        <begin position="330"/>
        <end position="352"/>
    </location>
</feature>
<keyword evidence="11" id="KW-1185">Reference proteome</keyword>
<dbReference type="SUPFAM" id="SSF52402">
    <property type="entry name" value="Adenine nucleotide alpha hydrolases-like"/>
    <property type="match status" value="1"/>
</dbReference>
<dbReference type="PROSITE" id="PS51094">
    <property type="entry name" value="PTS_EIIA_TYPE_2"/>
    <property type="match status" value="1"/>
</dbReference>
<feature type="transmembrane region" description="Helical" evidence="8">
    <location>
        <begin position="148"/>
        <end position="168"/>
    </location>
</feature>
<evidence type="ECO:0000256" key="4">
    <source>
        <dbReference type="ARBA" id="ARBA00022692"/>
    </source>
</evidence>
<dbReference type="InterPro" id="IPR006016">
    <property type="entry name" value="UspA"/>
</dbReference>
<feature type="transmembrane region" description="Helical" evidence="8">
    <location>
        <begin position="296"/>
        <end position="318"/>
    </location>
</feature>
<dbReference type="Proteomes" id="UP001431776">
    <property type="component" value="Unassembled WGS sequence"/>
</dbReference>
<protein>
    <submittedName>
        <fullName evidence="10">Cation:proton antiporter</fullName>
    </submittedName>
</protein>
<keyword evidence="4 8" id="KW-0812">Transmembrane</keyword>
<dbReference type="InterPro" id="IPR002178">
    <property type="entry name" value="PTS_EIIA_type-2_dom"/>
</dbReference>
<feature type="transmembrane region" description="Helical" evidence="8">
    <location>
        <begin position="57"/>
        <end position="76"/>
    </location>
</feature>
<feature type="domain" description="PTS EIIA type-2" evidence="9">
    <location>
        <begin position="681"/>
        <end position="825"/>
    </location>
</feature>
<comment type="caution">
    <text evidence="10">The sequence shown here is derived from an EMBL/GenBank/DDBJ whole genome shotgun (WGS) entry which is preliminary data.</text>
</comment>
<dbReference type="InterPro" id="IPR006153">
    <property type="entry name" value="Cation/H_exchanger_TM"/>
</dbReference>
<keyword evidence="3" id="KW-0050">Antiport</keyword>
<evidence type="ECO:0000256" key="7">
    <source>
        <dbReference type="ARBA" id="ARBA00023136"/>
    </source>
</evidence>
<dbReference type="PANTHER" id="PTHR43562:SF4">
    <property type="entry name" value="NA(+)_H(+) ANTIPORTER NHAS5"/>
    <property type="match status" value="1"/>
</dbReference>